<dbReference type="Gene3D" id="1.10.10.10">
    <property type="entry name" value="Winged helix-like DNA-binding domain superfamily/Winged helix DNA-binding domain"/>
    <property type="match status" value="1"/>
</dbReference>
<dbReference type="PROSITE" id="PS50995">
    <property type="entry name" value="HTH_MARR_2"/>
    <property type="match status" value="1"/>
</dbReference>
<dbReference type="SMART" id="SM00347">
    <property type="entry name" value="HTH_MARR"/>
    <property type="match status" value="1"/>
</dbReference>
<dbReference type="InterPro" id="IPR036390">
    <property type="entry name" value="WH_DNA-bd_sf"/>
</dbReference>
<evidence type="ECO:0000313" key="3">
    <source>
        <dbReference type="Proteomes" id="UP000503162"/>
    </source>
</evidence>
<feature type="domain" description="HTH marR-type" evidence="1">
    <location>
        <begin position="8"/>
        <end position="141"/>
    </location>
</feature>
<dbReference type="PANTHER" id="PTHR33164:SF57">
    <property type="entry name" value="MARR-FAMILY TRANSCRIPTIONAL REGULATOR"/>
    <property type="match status" value="1"/>
</dbReference>
<dbReference type="InterPro" id="IPR000835">
    <property type="entry name" value="HTH_MarR-typ"/>
</dbReference>
<organism evidence="2 3">
    <name type="scientific">Hydrogenophaga crocea</name>
    <dbReference type="NCBI Taxonomy" id="2716225"/>
    <lineage>
        <taxon>Bacteria</taxon>
        <taxon>Pseudomonadati</taxon>
        <taxon>Pseudomonadota</taxon>
        <taxon>Betaproteobacteria</taxon>
        <taxon>Burkholderiales</taxon>
        <taxon>Comamonadaceae</taxon>
        <taxon>Hydrogenophaga</taxon>
    </lineage>
</organism>
<dbReference type="PANTHER" id="PTHR33164">
    <property type="entry name" value="TRANSCRIPTIONAL REGULATOR, MARR FAMILY"/>
    <property type="match status" value="1"/>
</dbReference>
<dbReference type="SUPFAM" id="SSF46785">
    <property type="entry name" value="Winged helix' DNA-binding domain"/>
    <property type="match status" value="1"/>
</dbReference>
<gene>
    <name evidence="2" type="ORF">G9Q37_06985</name>
</gene>
<dbReference type="InterPro" id="IPR036388">
    <property type="entry name" value="WH-like_DNA-bd_sf"/>
</dbReference>
<dbReference type="GO" id="GO:0003700">
    <property type="term" value="F:DNA-binding transcription factor activity"/>
    <property type="evidence" value="ECO:0007669"/>
    <property type="project" value="InterPro"/>
</dbReference>
<dbReference type="GO" id="GO:0006950">
    <property type="term" value="P:response to stress"/>
    <property type="evidence" value="ECO:0007669"/>
    <property type="project" value="TreeGrafter"/>
</dbReference>
<evidence type="ECO:0000259" key="1">
    <source>
        <dbReference type="PROSITE" id="PS50995"/>
    </source>
</evidence>
<keyword evidence="3" id="KW-1185">Reference proteome</keyword>
<dbReference type="Pfam" id="PF12802">
    <property type="entry name" value="MarR_2"/>
    <property type="match status" value="1"/>
</dbReference>
<dbReference type="AlphaFoldDB" id="A0A6G8IFL1"/>
<reference evidence="2 3" key="1">
    <citation type="submission" date="2020-03" db="EMBL/GenBank/DDBJ databases">
        <title>Hydrogenophaga sp. nov. isolated from cyanobacterial mat.</title>
        <authorList>
            <person name="Thorat V."/>
            <person name="Kirdat K."/>
            <person name="Tiwarekar B."/>
            <person name="Costa E.D."/>
            <person name="Yadav A."/>
        </authorList>
    </citation>
    <scope>NUCLEOTIDE SEQUENCE [LARGE SCALE GENOMIC DNA]</scope>
    <source>
        <strain evidence="2 3">BA0156</strain>
    </source>
</reference>
<sequence>MKPARPLGEQLTWRLHRLGKLTDRATAQAYADELGLGVAEGRALAAVGAFGPLSVNDLAAHAHLDKAQASRAAQMLVARELVLKSASDTDARAVVLSLSRRGAQLHQRAMALIERRNREIMGCLSAAERKTLLEMIDRLIAHAGAGGKTP</sequence>
<dbReference type="KEGG" id="hcz:G9Q37_06985"/>
<proteinExistence type="predicted"/>
<protein>
    <submittedName>
        <fullName evidence="2">MarR family transcriptional regulator</fullName>
    </submittedName>
</protein>
<accession>A0A6G8IFL1</accession>
<dbReference type="Proteomes" id="UP000503162">
    <property type="component" value="Chromosome"/>
</dbReference>
<name>A0A6G8IFL1_9BURK</name>
<dbReference type="EMBL" id="CP049989">
    <property type="protein sequence ID" value="QIM51901.1"/>
    <property type="molecule type" value="Genomic_DNA"/>
</dbReference>
<dbReference type="InterPro" id="IPR039422">
    <property type="entry name" value="MarR/SlyA-like"/>
</dbReference>
<evidence type="ECO:0000313" key="2">
    <source>
        <dbReference type="EMBL" id="QIM51901.1"/>
    </source>
</evidence>
<dbReference type="RefSeq" id="WP_166226476.1">
    <property type="nucleotide sequence ID" value="NZ_CP049989.1"/>
</dbReference>